<comment type="caution">
    <text evidence="1">The sequence shown here is derived from an EMBL/GenBank/DDBJ whole genome shotgun (WGS) entry which is preliminary data.</text>
</comment>
<reference evidence="1 2" key="1">
    <citation type="journal article" date="2017" name="MBio">
        <title>Type VI secretion-mediated competition in the bee gut microbiome.</title>
        <authorList>
            <person name="Steele M.I."/>
            <person name="Kwong W.K."/>
            <person name="Powell J.E."/>
            <person name="Whiteley M."/>
            <person name="Moran N.A."/>
        </authorList>
    </citation>
    <scope>NUCLEOTIDE SEQUENCE [LARGE SCALE GENOMIC DNA]</scope>
    <source>
        <strain evidence="1 2">HK3</strain>
    </source>
</reference>
<accession>A0A855G4X2</accession>
<dbReference type="EMBL" id="MEIU01000070">
    <property type="protein sequence ID" value="PIT58762.1"/>
    <property type="molecule type" value="Genomic_DNA"/>
</dbReference>
<dbReference type="RefSeq" id="WP_100124355.1">
    <property type="nucleotide sequence ID" value="NZ_MEIU01000070.1"/>
</dbReference>
<dbReference type="AlphaFoldDB" id="A0A855G4X2"/>
<organism evidence="1 2">
    <name type="scientific">Snodgrassella alvi</name>
    <dbReference type="NCBI Taxonomy" id="1196083"/>
    <lineage>
        <taxon>Bacteria</taxon>
        <taxon>Pseudomonadati</taxon>
        <taxon>Pseudomonadota</taxon>
        <taxon>Betaproteobacteria</taxon>
        <taxon>Neisseriales</taxon>
        <taxon>Neisseriaceae</taxon>
        <taxon>Snodgrassella</taxon>
    </lineage>
</organism>
<name>A0A855G4X2_9NEIS</name>
<protein>
    <submittedName>
        <fullName evidence="1">Uncharacterized protein</fullName>
    </submittedName>
</protein>
<sequence length="76" mass="8704">MKKSNNNQTSQIARLETNKINCFLIKPALTTISNLSVLFISKYKILPYSHLLFQIEVKTKALANETTTILKQQNHN</sequence>
<evidence type="ECO:0000313" key="1">
    <source>
        <dbReference type="EMBL" id="PIT58762.1"/>
    </source>
</evidence>
<gene>
    <name evidence="1" type="ORF">BHC57_11350</name>
</gene>
<dbReference type="Proteomes" id="UP000230463">
    <property type="component" value="Unassembled WGS sequence"/>
</dbReference>
<proteinExistence type="predicted"/>
<evidence type="ECO:0000313" key="2">
    <source>
        <dbReference type="Proteomes" id="UP000230463"/>
    </source>
</evidence>